<evidence type="ECO:0000313" key="1">
    <source>
        <dbReference type="EMBL" id="KAG0266785.1"/>
    </source>
</evidence>
<accession>A0A9P6QEE4</accession>
<dbReference type="Proteomes" id="UP000807716">
    <property type="component" value="Unassembled WGS sequence"/>
</dbReference>
<dbReference type="EMBL" id="JAAAJB010000087">
    <property type="protein sequence ID" value="KAG0266785.1"/>
    <property type="molecule type" value="Genomic_DNA"/>
</dbReference>
<feature type="non-terminal residue" evidence="1">
    <location>
        <position position="60"/>
    </location>
</feature>
<gene>
    <name evidence="1" type="ORF">DFQ27_009454</name>
</gene>
<proteinExistence type="predicted"/>
<comment type="caution">
    <text evidence="1">The sequence shown here is derived from an EMBL/GenBank/DDBJ whole genome shotgun (WGS) entry which is preliminary data.</text>
</comment>
<protein>
    <submittedName>
        <fullName evidence="1">Uncharacterized protein</fullName>
    </submittedName>
</protein>
<dbReference type="AlphaFoldDB" id="A0A9P6QEE4"/>
<reference evidence="1" key="1">
    <citation type="journal article" date="2020" name="Fungal Divers.">
        <title>Resolving the Mortierellaceae phylogeny through synthesis of multi-gene phylogenetics and phylogenomics.</title>
        <authorList>
            <person name="Vandepol N."/>
            <person name="Liber J."/>
            <person name="Desiro A."/>
            <person name="Na H."/>
            <person name="Kennedy M."/>
            <person name="Barry K."/>
            <person name="Grigoriev I.V."/>
            <person name="Miller A.N."/>
            <person name="O'Donnell K."/>
            <person name="Stajich J.E."/>
            <person name="Bonito G."/>
        </authorList>
    </citation>
    <scope>NUCLEOTIDE SEQUENCE</scope>
    <source>
        <strain evidence="1">BC1065</strain>
    </source>
</reference>
<organism evidence="1 2">
    <name type="scientific">Actinomortierella ambigua</name>
    <dbReference type="NCBI Taxonomy" id="1343610"/>
    <lineage>
        <taxon>Eukaryota</taxon>
        <taxon>Fungi</taxon>
        <taxon>Fungi incertae sedis</taxon>
        <taxon>Mucoromycota</taxon>
        <taxon>Mortierellomycotina</taxon>
        <taxon>Mortierellomycetes</taxon>
        <taxon>Mortierellales</taxon>
        <taxon>Mortierellaceae</taxon>
        <taxon>Actinomortierella</taxon>
    </lineage>
</organism>
<evidence type="ECO:0000313" key="2">
    <source>
        <dbReference type="Proteomes" id="UP000807716"/>
    </source>
</evidence>
<sequence length="60" mass="6352">PYVLSTCIFWHDGSWQRACQADIEPLPFGASAAALQLDSLAFIASAVLADPSKVLVYGAV</sequence>
<keyword evidence="2" id="KW-1185">Reference proteome</keyword>
<feature type="non-terminal residue" evidence="1">
    <location>
        <position position="1"/>
    </location>
</feature>
<name>A0A9P6QEE4_9FUNG</name>